<sequence>MAKRRKKRVIKKQSQNKLFPFLLLLLILPIVVLASLKANNLFSLGVSNAIPTTLSNSKLGVFFLGVPKMVDWKKVVASGPKIINVLDAQLFSDRFAIITEYKSKYPNGIVILRIMEKTQGIDYRSWPDAASAASDYFVKVIKPGLDKIPADKKNLINFVTGPNESDNIPNIQDSVANVIWVGKFWETLAPLIRGYGFTPLIGDISVGNLEVNNLQYLVPALTAIQKANGAWSYHAYTTYTTSPKDDEFSLFKYRRFHEYLQKNNPDLSNIPMVLTEVGIVGWQVNGTPEKYQEWLKGFDSEMQKDTFVLGGTIYQMGDEVSWPTFNIEPICNWYVSYISGKSLDCGYEAGNNGTPSISNSLSPTRRPTIAVTPKPTAIPVPDNVFYMIMKIFPFWEKNQYLPLPKR</sequence>
<proteinExistence type="predicted"/>
<accession>A0A1F6ARE8</accession>
<reference evidence="1 2" key="1">
    <citation type="journal article" date="2016" name="Nat. Commun.">
        <title>Thousands of microbial genomes shed light on interconnected biogeochemical processes in an aquifer system.</title>
        <authorList>
            <person name="Anantharaman K."/>
            <person name="Brown C.T."/>
            <person name="Hug L.A."/>
            <person name="Sharon I."/>
            <person name="Castelle C.J."/>
            <person name="Probst A.J."/>
            <person name="Thomas B.C."/>
            <person name="Singh A."/>
            <person name="Wilkins M.J."/>
            <person name="Karaoz U."/>
            <person name="Brodie E.L."/>
            <person name="Williams K.H."/>
            <person name="Hubbard S.S."/>
            <person name="Banfield J.F."/>
        </authorList>
    </citation>
    <scope>NUCLEOTIDE SEQUENCE [LARGE SCALE GENOMIC DNA]</scope>
</reference>
<dbReference type="AlphaFoldDB" id="A0A1F6ARE8"/>
<gene>
    <name evidence="1" type="ORF">A2960_03045</name>
</gene>
<evidence type="ECO:0000313" key="2">
    <source>
        <dbReference type="Proteomes" id="UP000176609"/>
    </source>
</evidence>
<name>A0A1F6ARE8_9BACT</name>
<organism evidence="1 2">
    <name type="scientific">Candidatus Gottesmanbacteria bacterium RIFCSPLOWO2_01_FULL_39_12b</name>
    <dbReference type="NCBI Taxonomy" id="1798388"/>
    <lineage>
        <taxon>Bacteria</taxon>
        <taxon>Candidatus Gottesmaniibacteriota</taxon>
    </lineage>
</organism>
<dbReference type="EMBL" id="MFJR01000007">
    <property type="protein sequence ID" value="OGG27092.1"/>
    <property type="molecule type" value="Genomic_DNA"/>
</dbReference>
<dbReference type="Proteomes" id="UP000176609">
    <property type="component" value="Unassembled WGS sequence"/>
</dbReference>
<comment type="caution">
    <text evidence="1">The sequence shown here is derived from an EMBL/GenBank/DDBJ whole genome shotgun (WGS) entry which is preliminary data.</text>
</comment>
<evidence type="ECO:0000313" key="1">
    <source>
        <dbReference type="EMBL" id="OGG27092.1"/>
    </source>
</evidence>
<protein>
    <recommendedName>
        <fullName evidence="3">Asl1-like glycosyl hydrolase catalytic domain-containing protein</fullName>
    </recommendedName>
</protein>
<dbReference type="SUPFAM" id="SSF51445">
    <property type="entry name" value="(Trans)glycosidases"/>
    <property type="match status" value="1"/>
</dbReference>
<dbReference type="InterPro" id="IPR017853">
    <property type="entry name" value="GH"/>
</dbReference>
<evidence type="ECO:0008006" key="3">
    <source>
        <dbReference type="Google" id="ProtNLM"/>
    </source>
</evidence>